<dbReference type="AlphaFoldDB" id="C6XPA7"/>
<reference evidence="3" key="1">
    <citation type="journal article" date="2011" name="J. Bacteriol.">
        <title>Genome sequences of eight morphologically diverse alphaproteobacteria.</title>
        <authorList>
            <consortium name="US DOE Joint Genome Institute"/>
            <person name="Brown P.J."/>
            <person name="Kysela D.T."/>
            <person name="Buechlein A."/>
            <person name="Hemmerich C."/>
            <person name="Brun Y.V."/>
        </authorList>
    </citation>
    <scope>NUCLEOTIDE SEQUENCE [LARGE SCALE GENOMIC DNA]</scope>
    <source>
        <strain evidence="3">ATCC 49814 / DSM 5838 / IFAM 1418</strain>
    </source>
</reference>
<name>C6XPA7_HIRBI</name>
<dbReference type="eggNOG" id="ENOG50315TF">
    <property type="taxonomic scope" value="Bacteria"/>
</dbReference>
<dbReference type="HOGENOM" id="CLU_1784226_0_0_5"/>
<evidence type="ECO:0000313" key="3">
    <source>
        <dbReference type="Proteomes" id="UP000002745"/>
    </source>
</evidence>
<evidence type="ECO:0000313" key="2">
    <source>
        <dbReference type="EMBL" id="ACT58393.1"/>
    </source>
</evidence>
<feature type="signal peptide" evidence="1">
    <location>
        <begin position="1"/>
        <end position="23"/>
    </location>
</feature>
<sequence length="145" mass="15137">MISIARLLTIFAMIAMISAPAMACCLTGHDDAAHLEIGVNHDSAAMSDTDTCHDTMAAMQVDQTPAAPSAPDCAGCFDCETTLASTDDALQPAPFSAAQSADLVTTLTTRFSGFDAPRLVLTTGPPALDHIANLTLVELKQFLLI</sequence>
<feature type="chain" id="PRO_5002971580" evidence="1">
    <location>
        <begin position="24"/>
        <end position="145"/>
    </location>
</feature>
<evidence type="ECO:0000256" key="1">
    <source>
        <dbReference type="SAM" id="SignalP"/>
    </source>
</evidence>
<organism evidence="2 3">
    <name type="scientific">Hirschia baltica (strain ATCC 49814 / DSM 5838 / IFAM 1418)</name>
    <dbReference type="NCBI Taxonomy" id="582402"/>
    <lineage>
        <taxon>Bacteria</taxon>
        <taxon>Pseudomonadati</taxon>
        <taxon>Pseudomonadota</taxon>
        <taxon>Alphaproteobacteria</taxon>
        <taxon>Hyphomonadales</taxon>
        <taxon>Hyphomonadaceae</taxon>
        <taxon>Hirschia</taxon>
    </lineage>
</organism>
<keyword evidence="3" id="KW-1185">Reference proteome</keyword>
<dbReference type="EMBL" id="CP001678">
    <property type="protein sequence ID" value="ACT58393.1"/>
    <property type="molecule type" value="Genomic_DNA"/>
</dbReference>
<dbReference type="Proteomes" id="UP000002745">
    <property type="component" value="Chromosome"/>
</dbReference>
<keyword evidence="1" id="KW-0732">Signal</keyword>
<dbReference type="STRING" id="582402.Hbal_0694"/>
<protein>
    <submittedName>
        <fullName evidence="2">Uncharacterized protein</fullName>
    </submittedName>
</protein>
<proteinExistence type="predicted"/>
<dbReference type="KEGG" id="hba:Hbal_0694"/>
<accession>C6XPA7</accession>
<gene>
    <name evidence="2" type="ordered locus">Hbal_0694</name>
</gene>